<keyword evidence="1" id="KW-1133">Transmembrane helix</keyword>
<dbReference type="Proteomes" id="UP001278766">
    <property type="component" value="Unassembled WGS sequence"/>
</dbReference>
<evidence type="ECO:0000313" key="3">
    <source>
        <dbReference type="Proteomes" id="UP001278766"/>
    </source>
</evidence>
<evidence type="ECO:0000313" key="2">
    <source>
        <dbReference type="EMBL" id="KAK3295532.1"/>
    </source>
</evidence>
<organism evidence="2 3">
    <name type="scientific">Chaetomium fimeti</name>
    <dbReference type="NCBI Taxonomy" id="1854472"/>
    <lineage>
        <taxon>Eukaryota</taxon>
        <taxon>Fungi</taxon>
        <taxon>Dikarya</taxon>
        <taxon>Ascomycota</taxon>
        <taxon>Pezizomycotina</taxon>
        <taxon>Sordariomycetes</taxon>
        <taxon>Sordariomycetidae</taxon>
        <taxon>Sordariales</taxon>
        <taxon>Chaetomiaceae</taxon>
        <taxon>Chaetomium</taxon>
    </lineage>
</organism>
<keyword evidence="3" id="KW-1185">Reference proteome</keyword>
<reference evidence="2" key="2">
    <citation type="submission" date="2023-06" db="EMBL/GenBank/DDBJ databases">
        <authorList>
            <consortium name="Lawrence Berkeley National Laboratory"/>
            <person name="Haridas S."/>
            <person name="Hensen N."/>
            <person name="Bonometti L."/>
            <person name="Westerberg I."/>
            <person name="Brannstrom I.O."/>
            <person name="Guillou S."/>
            <person name="Cros-Aarteil S."/>
            <person name="Calhoun S."/>
            <person name="Kuo A."/>
            <person name="Mondo S."/>
            <person name="Pangilinan J."/>
            <person name="Riley R."/>
            <person name="Labutti K."/>
            <person name="Andreopoulos B."/>
            <person name="Lipzen A."/>
            <person name="Chen C."/>
            <person name="Yanf M."/>
            <person name="Daum C."/>
            <person name="Ng V."/>
            <person name="Clum A."/>
            <person name="Steindorff A."/>
            <person name="Ohm R."/>
            <person name="Martin F."/>
            <person name="Silar P."/>
            <person name="Natvig D."/>
            <person name="Lalanne C."/>
            <person name="Gautier V."/>
            <person name="Ament-Velasquez S.L."/>
            <person name="Kruys A."/>
            <person name="Hutchinson M.I."/>
            <person name="Powell A.J."/>
            <person name="Barry K."/>
            <person name="Miller A.N."/>
            <person name="Grigoriev I.V."/>
            <person name="Debuchy R."/>
            <person name="Gladieux P."/>
            <person name="Thoren M.H."/>
            <person name="Johannesson H."/>
        </authorList>
    </citation>
    <scope>NUCLEOTIDE SEQUENCE</scope>
    <source>
        <strain evidence="2">CBS 168.71</strain>
    </source>
</reference>
<dbReference type="RefSeq" id="XP_062659046.1">
    <property type="nucleotide sequence ID" value="XM_062798387.1"/>
</dbReference>
<keyword evidence="1" id="KW-0472">Membrane</keyword>
<comment type="caution">
    <text evidence="2">The sequence shown here is derived from an EMBL/GenBank/DDBJ whole genome shotgun (WGS) entry which is preliminary data.</text>
</comment>
<reference evidence="2" key="1">
    <citation type="journal article" date="2023" name="Mol. Phylogenet. Evol.">
        <title>Genome-scale phylogeny and comparative genomics of the fungal order Sordariales.</title>
        <authorList>
            <person name="Hensen N."/>
            <person name="Bonometti L."/>
            <person name="Westerberg I."/>
            <person name="Brannstrom I.O."/>
            <person name="Guillou S."/>
            <person name="Cros-Aarteil S."/>
            <person name="Calhoun S."/>
            <person name="Haridas S."/>
            <person name="Kuo A."/>
            <person name="Mondo S."/>
            <person name="Pangilinan J."/>
            <person name="Riley R."/>
            <person name="LaButti K."/>
            <person name="Andreopoulos B."/>
            <person name="Lipzen A."/>
            <person name="Chen C."/>
            <person name="Yan M."/>
            <person name="Daum C."/>
            <person name="Ng V."/>
            <person name="Clum A."/>
            <person name="Steindorff A."/>
            <person name="Ohm R.A."/>
            <person name="Martin F."/>
            <person name="Silar P."/>
            <person name="Natvig D.O."/>
            <person name="Lalanne C."/>
            <person name="Gautier V."/>
            <person name="Ament-Velasquez S.L."/>
            <person name="Kruys A."/>
            <person name="Hutchinson M.I."/>
            <person name="Powell A.J."/>
            <person name="Barry K."/>
            <person name="Miller A.N."/>
            <person name="Grigoriev I.V."/>
            <person name="Debuchy R."/>
            <person name="Gladieux P."/>
            <person name="Hiltunen Thoren M."/>
            <person name="Johannesson H."/>
        </authorList>
    </citation>
    <scope>NUCLEOTIDE SEQUENCE</scope>
    <source>
        <strain evidence="2">CBS 168.71</strain>
    </source>
</reference>
<feature type="transmembrane region" description="Helical" evidence="1">
    <location>
        <begin position="20"/>
        <end position="40"/>
    </location>
</feature>
<protein>
    <submittedName>
        <fullName evidence="2">Uncharacterized protein</fullName>
    </submittedName>
</protein>
<keyword evidence="1" id="KW-0812">Transmembrane</keyword>
<proteinExistence type="predicted"/>
<dbReference type="AlphaFoldDB" id="A0AAE0LS74"/>
<evidence type="ECO:0000256" key="1">
    <source>
        <dbReference type="SAM" id="Phobius"/>
    </source>
</evidence>
<gene>
    <name evidence="2" type="ORF">B0H64DRAFT_148124</name>
</gene>
<name>A0AAE0LS74_9PEZI</name>
<dbReference type="EMBL" id="JAUEPN010000004">
    <property type="protein sequence ID" value="KAK3295532.1"/>
    <property type="molecule type" value="Genomic_DNA"/>
</dbReference>
<accession>A0AAE0LS74</accession>
<sequence length="102" mass="11828">MSVEYGRGFLMAYTSLRRFPLFFSFPWYFLSLLSGVMSFVGQVRRRWVLRLRFLGDCSSARLLAFRILLPLHYRSWARQMGAGLVRFRIHSGPVGGPPLPQT</sequence>
<dbReference type="GeneID" id="87835335"/>